<evidence type="ECO:0000259" key="1">
    <source>
        <dbReference type="Pfam" id="PF09084"/>
    </source>
</evidence>
<dbReference type="Proteomes" id="UP000295578">
    <property type="component" value="Unassembled WGS sequence"/>
</dbReference>
<dbReference type="InterPro" id="IPR015168">
    <property type="entry name" value="SsuA/THI5"/>
</dbReference>
<proteinExistence type="predicted"/>
<reference evidence="2 3" key="1">
    <citation type="submission" date="2019-03" db="EMBL/GenBank/DDBJ databases">
        <title>Draft genome sequences of novel Actinobacteria.</title>
        <authorList>
            <person name="Sahin N."/>
            <person name="Ay H."/>
            <person name="Saygin H."/>
        </authorList>
    </citation>
    <scope>NUCLEOTIDE SEQUENCE [LARGE SCALE GENOMIC DNA]</scope>
    <source>
        <strain evidence="2 3">DSM 45941</strain>
    </source>
</reference>
<dbReference type="Gene3D" id="3.40.190.10">
    <property type="entry name" value="Periplasmic binding protein-like II"/>
    <property type="match status" value="2"/>
</dbReference>
<name>A0A4R5BKK7_9ACTN</name>
<comment type="caution">
    <text evidence="2">The sequence shown here is derived from an EMBL/GenBank/DDBJ whole genome shotgun (WGS) entry which is preliminary data.</text>
</comment>
<dbReference type="Pfam" id="PF09084">
    <property type="entry name" value="NMT1"/>
    <property type="match status" value="1"/>
</dbReference>
<protein>
    <submittedName>
        <fullName evidence="2">4,5-dihydroxyphthalate decarboxylase</fullName>
    </submittedName>
</protein>
<evidence type="ECO:0000313" key="2">
    <source>
        <dbReference type="EMBL" id="TDD84384.1"/>
    </source>
</evidence>
<dbReference type="SUPFAM" id="SSF53850">
    <property type="entry name" value="Periplasmic binding protein-like II"/>
    <property type="match status" value="1"/>
</dbReference>
<dbReference type="AlphaFoldDB" id="A0A4R5BKK7"/>
<dbReference type="RefSeq" id="WP_132197369.1">
    <property type="nucleotide sequence ID" value="NZ_SMKY01000045.1"/>
</dbReference>
<sequence length="328" mass="35397">MEKLSVAIGEYPHGKALLDGDAQVGGYRIDPVEVRPIIGAYRRMIRDLEFDVCELAPVSYLMARQEGVPLTAIPVFLNRRFHHGDVRCAMHSGIRVPRDLEGRRVGVRAYSVSTGVWVRGVLQDDYGVDIAKVTWVTDDEDHVQGRAPANTERVTDGRSLGELLGAGEIDAAFGGNAGTGRAGAPRAGWTAARPAAAPDSGEGSYPLFAESDVIGVDWYLRTGIYPLHSLIAIRAELVERDPGLPTALYAALAGSKREHLAADPGWSAVPRLARQARQINGDPVPYGVKSNEPSLRAVVRFSREQGLLAPGFPDDPHSLFAEGDYPDA</sequence>
<evidence type="ECO:0000313" key="3">
    <source>
        <dbReference type="Proteomes" id="UP000295578"/>
    </source>
</evidence>
<gene>
    <name evidence="2" type="ORF">E1293_13020</name>
</gene>
<keyword evidence="3" id="KW-1185">Reference proteome</keyword>
<accession>A0A4R5BKK7</accession>
<feature type="domain" description="SsuA/THI5-like" evidence="1">
    <location>
        <begin position="58"/>
        <end position="139"/>
    </location>
</feature>
<dbReference type="EMBL" id="SMKY01000045">
    <property type="protein sequence ID" value="TDD84384.1"/>
    <property type="molecule type" value="Genomic_DNA"/>
</dbReference>
<organism evidence="2 3">
    <name type="scientific">Actinomadura darangshiensis</name>
    <dbReference type="NCBI Taxonomy" id="705336"/>
    <lineage>
        <taxon>Bacteria</taxon>
        <taxon>Bacillati</taxon>
        <taxon>Actinomycetota</taxon>
        <taxon>Actinomycetes</taxon>
        <taxon>Streptosporangiales</taxon>
        <taxon>Thermomonosporaceae</taxon>
        <taxon>Actinomadura</taxon>
    </lineage>
</organism>
<dbReference type="OrthoDB" id="3805543at2"/>